<dbReference type="InterPro" id="IPR008271">
    <property type="entry name" value="Ser/Thr_kinase_AS"/>
</dbReference>
<dbReference type="Gene3D" id="1.10.510.10">
    <property type="entry name" value="Transferase(Phosphotransferase) domain 1"/>
    <property type="match status" value="1"/>
</dbReference>
<feature type="region of interest" description="Disordered" evidence="1">
    <location>
        <begin position="25"/>
        <end position="138"/>
    </location>
</feature>
<evidence type="ECO:0000313" key="5">
    <source>
        <dbReference type="EMBL" id="RLN54949.1"/>
    </source>
</evidence>
<feature type="domain" description="Protein kinase" evidence="3">
    <location>
        <begin position="254"/>
        <end position="522"/>
    </location>
</feature>
<sequence length="532" mass="57780">MKEYSLKSLQDEPEDDVKGKVYALIGGESSEGSDDDDQDPLIKLTRAPKTKEPVAIKTPKSTPFTQDDYTANNFDAESESVDSDDSDSGVRAKSDSDDSDEPTRTPHVRTGTPSFARVPTAGASTYESNTQGISTSEDSDTMPAGAIVGIVLGVACVLLVLAAFAMMKKRALKKQNSKVKGPLGSSRAIPLAPAGLFGRLNSGHHREDKLADIYTIDGIIDPFAAQSLAVRKTQTKGIWDDPVLVAARIPLHNVLIKELISRGGFGQVFKATYNDETVAVKTLLPDTRKDMNEISALFAETKVMAGLEHRCIVAFIGVAWDALSTVSCVTEYMPGGDLRSLLNHFEGDGYPRGFDYDKVKIALDIADGLTYLHSLKPAILHRDLKSRNVLLSSQLDAKLTDFGVSREHSDELMTNAVGTSLWMAPEVMMGGRYDCKADVFSFGVLLSEIDTHQMPYANVKNPSGRKPTEAAILQMVAIGTLRVHFSPKCPKAILKLAEACISLDPQDRPSAADVLYKLQIALKPFEEQEITL</sequence>
<dbReference type="Pfam" id="PF07714">
    <property type="entry name" value="PK_Tyr_Ser-Thr"/>
    <property type="match status" value="1"/>
</dbReference>
<dbReference type="PANTHER" id="PTHR44329:SF214">
    <property type="entry name" value="PROTEIN KINASE DOMAIN-CONTAINING PROTEIN"/>
    <property type="match status" value="1"/>
</dbReference>
<dbReference type="Proteomes" id="UP000277300">
    <property type="component" value="Unassembled WGS sequence"/>
</dbReference>
<name>A0A3F2REN2_9STRA</name>
<protein>
    <recommendedName>
        <fullName evidence="3">Protein kinase domain-containing protein</fullName>
    </recommendedName>
</protein>
<dbReference type="SMART" id="SM00220">
    <property type="entry name" value="S_TKc"/>
    <property type="match status" value="1"/>
</dbReference>
<dbReference type="InterPro" id="IPR000719">
    <property type="entry name" value="Prot_kinase_dom"/>
</dbReference>
<proteinExistence type="predicted"/>
<dbReference type="GO" id="GO:0004674">
    <property type="term" value="F:protein serine/threonine kinase activity"/>
    <property type="evidence" value="ECO:0007669"/>
    <property type="project" value="TreeGrafter"/>
</dbReference>
<keyword evidence="2" id="KW-1133">Transmembrane helix</keyword>
<dbReference type="InterPro" id="IPR011009">
    <property type="entry name" value="Kinase-like_dom_sf"/>
</dbReference>
<dbReference type="InterPro" id="IPR051681">
    <property type="entry name" value="Ser/Thr_Kinases-Pseudokinases"/>
</dbReference>
<keyword evidence="2" id="KW-0812">Transmembrane</keyword>
<dbReference type="Gene3D" id="3.30.200.20">
    <property type="entry name" value="Phosphorylase Kinase, domain 1"/>
    <property type="match status" value="1"/>
</dbReference>
<dbReference type="PROSITE" id="PS50011">
    <property type="entry name" value="PROTEIN_KINASE_DOM"/>
    <property type="match status" value="1"/>
</dbReference>
<reference evidence="6 7" key="1">
    <citation type="submission" date="2018-07" db="EMBL/GenBank/DDBJ databases">
        <title>Genome sequencing of oomycete isolates from Chile give support for New Zealand origin for Phytophthora kernoviae and make available the first Nothophytophthora sp. genome.</title>
        <authorList>
            <person name="Studholme D.J."/>
            <person name="Sanfuentes E."/>
            <person name="Panda P."/>
            <person name="Hill R."/>
            <person name="Sambles C."/>
            <person name="Grant M."/>
            <person name="Williams N.M."/>
            <person name="Mcdougal R.L."/>
        </authorList>
    </citation>
    <scope>NUCLEOTIDE SEQUENCE [LARGE SCALE GENOMIC DNA]</scope>
    <source>
        <strain evidence="5">Chile6</strain>
        <strain evidence="4">Chile7</strain>
    </source>
</reference>
<feature type="compositionally biased region" description="Polar residues" evidence="1">
    <location>
        <begin position="122"/>
        <end position="136"/>
    </location>
</feature>
<dbReference type="EMBL" id="MBDO02000472">
    <property type="protein sequence ID" value="RLN54949.1"/>
    <property type="molecule type" value="Genomic_DNA"/>
</dbReference>
<dbReference type="AlphaFoldDB" id="A0A3F2REN2"/>
<gene>
    <name evidence="4" type="ORF">BBJ29_007083</name>
    <name evidence="5" type="ORF">BBP00_00008708</name>
</gene>
<evidence type="ECO:0000313" key="4">
    <source>
        <dbReference type="EMBL" id="RLN45925.1"/>
    </source>
</evidence>
<comment type="caution">
    <text evidence="5">The sequence shown here is derived from an EMBL/GenBank/DDBJ whole genome shotgun (WGS) entry which is preliminary data.</text>
</comment>
<evidence type="ECO:0000256" key="2">
    <source>
        <dbReference type="SAM" id="Phobius"/>
    </source>
</evidence>
<feature type="transmembrane region" description="Helical" evidence="2">
    <location>
        <begin position="144"/>
        <end position="167"/>
    </location>
</feature>
<evidence type="ECO:0000313" key="6">
    <source>
        <dbReference type="Proteomes" id="UP000277300"/>
    </source>
</evidence>
<feature type="compositionally biased region" description="Acidic residues" evidence="1">
    <location>
        <begin position="76"/>
        <end position="87"/>
    </location>
</feature>
<feature type="compositionally biased region" description="Basic and acidic residues" evidence="1">
    <location>
        <begin position="88"/>
        <end position="104"/>
    </location>
</feature>
<organism evidence="5 6">
    <name type="scientific">Phytophthora kernoviae</name>
    <dbReference type="NCBI Taxonomy" id="325452"/>
    <lineage>
        <taxon>Eukaryota</taxon>
        <taxon>Sar</taxon>
        <taxon>Stramenopiles</taxon>
        <taxon>Oomycota</taxon>
        <taxon>Peronosporomycetes</taxon>
        <taxon>Peronosporales</taxon>
        <taxon>Peronosporaceae</taxon>
        <taxon>Phytophthora</taxon>
    </lineage>
</organism>
<feature type="compositionally biased region" description="Polar residues" evidence="1">
    <location>
        <begin position="59"/>
        <end position="73"/>
    </location>
</feature>
<accession>A0A3F2REN2</accession>
<dbReference type="OrthoDB" id="10261027at2759"/>
<evidence type="ECO:0000259" key="3">
    <source>
        <dbReference type="PROSITE" id="PS50011"/>
    </source>
</evidence>
<dbReference type="EMBL" id="MBAD02002619">
    <property type="protein sequence ID" value="RLN45925.1"/>
    <property type="molecule type" value="Genomic_DNA"/>
</dbReference>
<dbReference type="SUPFAM" id="SSF56112">
    <property type="entry name" value="Protein kinase-like (PK-like)"/>
    <property type="match status" value="1"/>
</dbReference>
<dbReference type="Proteomes" id="UP000284657">
    <property type="component" value="Unassembled WGS sequence"/>
</dbReference>
<evidence type="ECO:0000313" key="7">
    <source>
        <dbReference type="Proteomes" id="UP000284657"/>
    </source>
</evidence>
<keyword evidence="2" id="KW-0472">Membrane</keyword>
<dbReference type="InterPro" id="IPR001245">
    <property type="entry name" value="Ser-Thr/Tyr_kinase_cat_dom"/>
</dbReference>
<evidence type="ECO:0000256" key="1">
    <source>
        <dbReference type="SAM" id="MobiDB-lite"/>
    </source>
</evidence>
<dbReference type="PROSITE" id="PS00108">
    <property type="entry name" value="PROTEIN_KINASE_ST"/>
    <property type="match status" value="1"/>
</dbReference>
<dbReference type="PANTHER" id="PTHR44329">
    <property type="entry name" value="SERINE/THREONINE-PROTEIN KINASE TNNI3K-RELATED"/>
    <property type="match status" value="1"/>
</dbReference>
<dbReference type="GO" id="GO:0005524">
    <property type="term" value="F:ATP binding"/>
    <property type="evidence" value="ECO:0007669"/>
    <property type="project" value="InterPro"/>
</dbReference>